<organism evidence="1 2">
    <name type="scientific">Phytomonospora endophytica</name>
    <dbReference type="NCBI Taxonomy" id="714109"/>
    <lineage>
        <taxon>Bacteria</taxon>
        <taxon>Bacillati</taxon>
        <taxon>Actinomycetota</taxon>
        <taxon>Actinomycetes</taxon>
        <taxon>Micromonosporales</taxon>
        <taxon>Micromonosporaceae</taxon>
        <taxon>Phytomonospora</taxon>
    </lineage>
</organism>
<accession>A0A841FVH1</accession>
<dbReference type="AlphaFoldDB" id="A0A841FVH1"/>
<name>A0A841FVH1_9ACTN</name>
<sequence length="190" mass="20599">MTTVDHVVSVIATRYDRALTKTMRQLTEASRDEPLDPFGLACVYNLSVSSAWWRDLERTLRAPDTEVHASIQAWIHTAGDVLHAVPPPYSTPEHPFRIPAGYLSDIVMRTLIADGTYVLEHTEPADPGLVGPLSFSSTAPSCSAADCCGSLLGHDTLCALARRDPCNDCQAGIAASCVLWCTMPSPMDTR</sequence>
<keyword evidence="2" id="KW-1185">Reference proteome</keyword>
<reference evidence="1 2" key="1">
    <citation type="submission" date="2020-08" db="EMBL/GenBank/DDBJ databases">
        <title>Genomic Encyclopedia of Type Strains, Phase IV (KMG-IV): sequencing the most valuable type-strain genomes for metagenomic binning, comparative biology and taxonomic classification.</title>
        <authorList>
            <person name="Goeker M."/>
        </authorList>
    </citation>
    <scope>NUCLEOTIDE SEQUENCE [LARGE SCALE GENOMIC DNA]</scope>
    <source>
        <strain evidence="1 2">YIM 65646</strain>
    </source>
</reference>
<dbReference type="EMBL" id="JACHGT010000013">
    <property type="protein sequence ID" value="MBB6037728.1"/>
    <property type="molecule type" value="Genomic_DNA"/>
</dbReference>
<dbReference type="Proteomes" id="UP000548476">
    <property type="component" value="Unassembled WGS sequence"/>
</dbReference>
<proteinExistence type="predicted"/>
<protein>
    <submittedName>
        <fullName evidence="1">Uncharacterized protein</fullName>
    </submittedName>
</protein>
<gene>
    <name evidence="1" type="ORF">HNR73_005606</name>
</gene>
<dbReference type="RefSeq" id="WP_184790538.1">
    <property type="nucleotide sequence ID" value="NZ_BONT01000054.1"/>
</dbReference>
<evidence type="ECO:0000313" key="2">
    <source>
        <dbReference type="Proteomes" id="UP000548476"/>
    </source>
</evidence>
<comment type="caution">
    <text evidence="1">The sequence shown here is derived from an EMBL/GenBank/DDBJ whole genome shotgun (WGS) entry which is preliminary data.</text>
</comment>
<evidence type="ECO:0000313" key="1">
    <source>
        <dbReference type="EMBL" id="MBB6037728.1"/>
    </source>
</evidence>